<dbReference type="RefSeq" id="WP_047790958.1">
    <property type="nucleotide sequence ID" value="NZ_CP011856.1"/>
</dbReference>
<dbReference type="GO" id="GO:0005737">
    <property type="term" value="C:cytoplasm"/>
    <property type="evidence" value="ECO:0007669"/>
    <property type="project" value="UniProtKB-SubCell"/>
</dbReference>
<dbReference type="GO" id="GO:0006450">
    <property type="term" value="P:regulation of translational fidelity"/>
    <property type="evidence" value="ECO:0007669"/>
    <property type="project" value="TreeGrafter"/>
</dbReference>
<dbReference type="PROSITE" id="PS51163">
    <property type="entry name" value="YRDC"/>
    <property type="match status" value="1"/>
</dbReference>
<evidence type="ECO:0000313" key="14">
    <source>
        <dbReference type="Proteomes" id="UP000035661"/>
    </source>
</evidence>
<evidence type="ECO:0000256" key="1">
    <source>
        <dbReference type="ARBA" id="ARBA00004496"/>
    </source>
</evidence>
<dbReference type="InterPro" id="IPR050156">
    <property type="entry name" value="TC-AMP_synthase_SUA5"/>
</dbReference>
<dbReference type="STRING" id="315358.SERIO_v1c00700"/>
<evidence type="ECO:0000256" key="9">
    <source>
        <dbReference type="ARBA" id="ARBA00022840"/>
    </source>
</evidence>
<keyword evidence="8" id="KW-0547">Nucleotide-binding</keyword>
<dbReference type="EMBL" id="CP011856">
    <property type="protein sequence ID" value="AKM53672.1"/>
    <property type="molecule type" value="Genomic_DNA"/>
</dbReference>
<name>A0A0H3XLL3_9MOLU</name>
<organism evidence="13 14">
    <name type="scientific">Spiroplasma eriocheiris</name>
    <dbReference type="NCBI Taxonomy" id="315358"/>
    <lineage>
        <taxon>Bacteria</taxon>
        <taxon>Bacillati</taxon>
        <taxon>Mycoplasmatota</taxon>
        <taxon>Mollicutes</taxon>
        <taxon>Entomoplasmatales</taxon>
        <taxon>Spiroplasmataceae</taxon>
        <taxon>Spiroplasma</taxon>
    </lineage>
</organism>
<evidence type="ECO:0000256" key="10">
    <source>
        <dbReference type="ARBA" id="ARBA00029774"/>
    </source>
</evidence>
<reference evidence="13 14" key="1">
    <citation type="journal article" date="2015" name="Genome Biol. Evol.">
        <title>Found and Lost: The Fates of Horizontally Acquired Genes in Arthropod-Symbiotic Spiroplasma.</title>
        <authorList>
            <person name="Lo W.S."/>
            <person name="Gasparich G.E."/>
            <person name="Kuo C.H."/>
        </authorList>
    </citation>
    <scope>NUCLEOTIDE SEQUENCE [LARGE SCALE GENOMIC DNA]</scope>
    <source>
        <strain evidence="14">TDA-040725-5</strain>
    </source>
</reference>
<dbReference type="Gene3D" id="3.90.870.10">
    <property type="entry name" value="DHBP synthase"/>
    <property type="match status" value="1"/>
</dbReference>
<keyword evidence="9" id="KW-0067">ATP-binding</keyword>
<keyword evidence="7" id="KW-0548">Nucleotidyltransferase</keyword>
<gene>
    <name evidence="13" type="primary">sua5</name>
    <name evidence="13" type="ORF">SERIO_v1c00700</name>
</gene>
<dbReference type="AlphaFoldDB" id="A0A0H3XLL3"/>
<dbReference type="InterPro" id="IPR006070">
    <property type="entry name" value="Sua5-like_dom"/>
</dbReference>
<keyword evidence="4" id="KW-0963">Cytoplasm</keyword>
<dbReference type="Pfam" id="PF01300">
    <property type="entry name" value="Sua5_yciO_yrdC"/>
    <property type="match status" value="1"/>
</dbReference>
<dbReference type="PANTHER" id="PTHR17490">
    <property type="entry name" value="SUA5"/>
    <property type="match status" value="1"/>
</dbReference>
<dbReference type="GO" id="GO:0005524">
    <property type="term" value="F:ATP binding"/>
    <property type="evidence" value="ECO:0007669"/>
    <property type="project" value="UniProtKB-KW"/>
</dbReference>
<evidence type="ECO:0000259" key="12">
    <source>
        <dbReference type="PROSITE" id="PS51163"/>
    </source>
</evidence>
<dbReference type="InterPro" id="IPR017945">
    <property type="entry name" value="DHBP_synth_RibB-like_a/b_dom"/>
</dbReference>
<dbReference type="EC" id="2.7.7.87" evidence="3"/>
<dbReference type="GO" id="GO:0061710">
    <property type="term" value="F:L-threonylcarbamoyladenylate synthase"/>
    <property type="evidence" value="ECO:0007669"/>
    <property type="project" value="UniProtKB-EC"/>
</dbReference>
<comment type="catalytic activity">
    <reaction evidence="11">
        <text>L-threonine + hydrogencarbonate + ATP = L-threonylcarbamoyladenylate + diphosphate + H2O</text>
        <dbReference type="Rhea" id="RHEA:36407"/>
        <dbReference type="ChEBI" id="CHEBI:15377"/>
        <dbReference type="ChEBI" id="CHEBI:17544"/>
        <dbReference type="ChEBI" id="CHEBI:30616"/>
        <dbReference type="ChEBI" id="CHEBI:33019"/>
        <dbReference type="ChEBI" id="CHEBI:57926"/>
        <dbReference type="ChEBI" id="CHEBI:73682"/>
        <dbReference type="EC" id="2.7.7.87"/>
    </reaction>
</comment>
<keyword evidence="6" id="KW-0819">tRNA processing</keyword>
<dbReference type="PANTHER" id="PTHR17490:SF16">
    <property type="entry name" value="THREONYLCARBAMOYL-AMP SYNTHASE"/>
    <property type="match status" value="1"/>
</dbReference>
<proteinExistence type="inferred from homology"/>
<dbReference type="GO" id="GO:0008033">
    <property type="term" value="P:tRNA processing"/>
    <property type="evidence" value="ECO:0007669"/>
    <property type="project" value="UniProtKB-KW"/>
</dbReference>
<reference evidence="14" key="2">
    <citation type="submission" date="2015-06" db="EMBL/GenBank/DDBJ databases">
        <title>Complete genome sequence of Spiroplasma eriocheiris TDA-040725-5 (DSM 21848).</title>
        <authorList>
            <person name="Lo W.-S."/>
            <person name="Kuo C.-H."/>
        </authorList>
    </citation>
    <scope>NUCLEOTIDE SEQUENCE [LARGE SCALE GENOMIC DNA]</scope>
    <source>
        <strain evidence="14">TDA-040725-5</strain>
    </source>
</reference>
<evidence type="ECO:0000256" key="7">
    <source>
        <dbReference type="ARBA" id="ARBA00022695"/>
    </source>
</evidence>
<evidence type="ECO:0000256" key="11">
    <source>
        <dbReference type="ARBA" id="ARBA00048366"/>
    </source>
</evidence>
<feature type="domain" description="YrdC-like" evidence="12">
    <location>
        <begin position="6"/>
        <end position="179"/>
    </location>
</feature>
<dbReference type="GO" id="GO:0003725">
    <property type="term" value="F:double-stranded RNA binding"/>
    <property type="evidence" value="ECO:0007669"/>
    <property type="project" value="InterPro"/>
</dbReference>
<dbReference type="SUPFAM" id="SSF55821">
    <property type="entry name" value="YrdC/RibB"/>
    <property type="match status" value="1"/>
</dbReference>
<evidence type="ECO:0000256" key="6">
    <source>
        <dbReference type="ARBA" id="ARBA00022694"/>
    </source>
</evidence>
<evidence type="ECO:0000256" key="2">
    <source>
        <dbReference type="ARBA" id="ARBA00007663"/>
    </source>
</evidence>
<comment type="similarity">
    <text evidence="2">Belongs to the SUA5 family.</text>
</comment>
<comment type="subcellular location">
    <subcellularLocation>
        <location evidence="1">Cytoplasm</location>
    </subcellularLocation>
</comment>
<dbReference type="Proteomes" id="UP000035661">
    <property type="component" value="Chromosome"/>
</dbReference>
<evidence type="ECO:0000256" key="8">
    <source>
        <dbReference type="ARBA" id="ARBA00022741"/>
    </source>
</evidence>
<keyword evidence="5" id="KW-0808">Transferase</keyword>
<evidence type="ECO:0000256" key="4">
    <source>
        <dbReference type="ARBA" id="ARBA00022490"/>
    </source>
</evidence>
<keyword evidence="14" id="KW-1185">Reference proteome</keyword>
<evidence type="ECO:0000313" key="13">
    <source>
        <dbReference type="EMBL" id="AKM53672.1"/>
    </source>
</evidence>
<dbReference type="PATRIC" id="fig|743698.3.peg.71"/>
<dbReference type="GO" id="GO:0000049">
    <property type="term" value="F:tRNA binding"/>
    <property type="evidence" value="ECO:0007669"/>
    <property type="project" value="TreeGrafter"/>
</dbReference>
<protein>
    <recommendedName>
        <fullName evidence="10">L-threonylcarbamoyladenylate synthase</fullName>
        <ecNumber evidence="3">2.7.7.87</ecNumber>
    </recommendedName>
    <alternativeName>
        <fullName evidence="10">L-threonylcarbamoyladenylate synthase</fullName>
    </alternativeName>
</protein>
<dbReference type="KEGG" id="seri:SERIO_v1c00700"/>
<sequence>MKIYHLADKKKIIAAFKEQQVLIIPTDTIYGFACTIDNLTGKKRIYELKQRSEKMYLSLVVDSLRTAKKLIKINKNDLKYFKSKNSITIIGEIYAGVNDQYHITFDNTIAVRITKWKWLKQILKKTGPIFATSVNITGQRYGKELNDFKNFAVDVIVDNGYLDNQPSKIYNALTREFVR</sequence>
<evidence type="ECO:0000256" key="3">
    <source>
        <dbReference type="ARBA" id="ARBA00012584"/>
    </source>
</evidence>
<accession>A0A0H3XLL3</accession>
<evidence type="ECO:0000256" key="5">
    <source>
        <dbReference type="ARBA" id="ARBA00022679"/>
    </source>
</evidence>